<proteinExistence type="inferred from homology"/>
<keyword evidence="6 7" id="KW-0961">Cell wall biogenesis/degradation</keyword>
<protein>
    <submittedName>
        <fullName evidence="10">ErfK/YbiS/YcfS/YnhG family protein</fullName>
    </submittedName>
</protein>
<dbReference type="CDD" id="cd16913">
    <property type="entry name" value="YkuD_like"/>
    <property type="match status" value="1"/>
</dbReference>
<dbReference type="GO" id="GO:0016740">
    <property type="term" value="F:transferase activity"/>
    <property type="evidence" value="ECO:0007669"/>
    <property type="project" value="UniProtKB-KW"/>
</dbReference>
<reference evidence="10" key="1">
    <citation type="submission" date="2008-06" db="EMBL/GenBank/DDBJ databases">
        <title>Complete sequence of Chlorobium phaeobacteroides BS1.</title>
        <authorList>
            <consortium name="US DOE Joint Genome Institute"/>
            <person name="Lucas S."/>
            <person name="Copeland A."/>
            <person name="Lapidus A."/>
            <person name="Glavina del Rio T."/>
            <person name="Dalin E."/>
            <person name="Tice H."/>
            <person name="Bruce D."/>
            <person name="Goodwin L."/>
            <person name="Pitluck S."/>
            <person name="Schmutz J."/>
            <person name="Larimer F."/>
            <person name="Land M."/>
            <person name="Hauser L."/>
            <person name="Kyrpides N."/>
            <person name="Ovchinnikova G."/>
            <person name="Li T."/>
            <person name="Liu Z."/>
            <person name="Zhao F."/>
            <person name="Overmann J."/>
            <person name="Bryant D.A."/>
            <person name="Richardson P."/>
        </authorList>
    </citation>
    <scope>NUCLEOTIDE SEQUENCE [LARGE SCALE GENOMIC DNA]</scope>
    <source>
        <strain evidence="10">BS1</strain>
    </source>
</reference>
<evidence type="ECO:0000313" key="10">
    <source>
        <dbReference type="EMBL" id="ACE04429.1"/>
    </source>
</evidence>
<evidence type="ECO:0000256" key="4">
    <source>
        <dbReference type="ARBA" id="ARBA00022960"/>
    </source>
</evidence>
<comment type="similarity">
    <text evidence="2">Belongs to the YkuD family.</text>
</comment>
<name>B3EJR0_CHLPB</name>
<dbReference type="GO" id="GO:0005576">
    <property type="term" value="C:extracellular region"/>
    <property type="evidence" value="ECO:0007669"/>
    <property type="project" value="TreeGrafter"/>
</dbReference>
<keyword evidence="4 7" id="KW-0133">Cell shape</keyword>
<evidence type="ECO:0000256" key="2">
    <source>
        <dbReference type="ARBA" id="ARBA00005992"/>
    </source>
</evidence>
<feature type="active site" description="Nucleophile" evidence="7">
    <location>
        <position position="226"/>
    </location>
</feature>
<dbReference type="InterPro" id="IPR050979">
    <property type="entry name" value="LD-transpeptidase"/>
</dbReference>
<dbReference type="SUPFAM" id="SSF141523">
    <property type="entry name" value="L,D-transpeptidase catalytic domain-like"/>
    <property type="match status" value="1"/>
</dbReference>
<evidence type="ECO:0000256" key="5">
    <source>
        <dbReference type="ARBA" id="ARBA00022984"/>
    </source>
</evidence>
<dbReference type="GO" id="GO:0071972">
    <property type="term" value="F:peptidoglycan L,D-transpeptidase activity"/>
    <property type="evidence" value="ECO:0007669"/>
    <property type="project" value="TreeGrafter"/>
</dbReference>
<dbReference type="PROSITE" id="PS52029">
    <property type="entry name" value="LD_TPASE"/>
    <property type="match status" value="1"/>
</dbReference>
<dbReference type="InterPro" id="IPR038063">
    <property type="entry name" value="Transpep_catalytic_dom"/>
</dbReference>
<evidence type="ECO:0000256" key="3">
    <source>
        <dbReference type="ARBA" id="ARBA00022679"/>
    </source>
</evidence>
<dbReference type="GO" id="GO:0018104">
    <property type="term" value="P:peptidoglycan-protein cross-linking"/>
    <property type="evidence" value="ECO:0007669"/>
    <property type="project" value="TreeGrafter"/>
</dbReference>
<feature type="active site" description="Proton donor/acceptor" evidence="7">
    <location>
        <position position="213"/>
    </location>
</feature>
<keyword evidence="3" id="KW-0808">Transferase</keyword>
<dbReference type="PANTHER" id="PTHR30582:SF2">
    <property type="entry name" value="L,D-TRANSPEPTIDASE YCIB-RELATED"/>
    <property type="match status" value="1"/>
</dbReference>
<accession>B3EJR0</accession>
<dbReference type="EMBL" id="CP001101">
    <property type="protein sequence ID" value="ACE04429.1"/>
    <property type="molecule type" value="Genomic_DNA"/>
</dbReference>
<evidence type="ECO:0000259" key="9">
    <source>
        <dbReference type="PROSITE" id="PS52029"/>
    </source>
</evidence>
<dbReference type="PANTHER" id="PTHR30582">
    <property type="entry name" value="L,D-TRANSPEPTIDASE"/>
    <property type="match status" value="1"/>
</dbReference>
<evidence type="ECO:0000256" key="1">
    <source>
        <dbReference type="ARBA" id="ARBA00004752"/>
    </source>
</evidence>
<evidence type="ECO:0000256" key="6">
    <source>
        <dbReference type="ARBA" id="ARBA00023316"/>
    </source>
</evidence>
<gene>
    <name evidence="10" type="ordered locus">Cphamn1_1503</name>
</gene>
<dbReference type="GO" id="GO:0071555">
    <property type="term" value="P:cell wall organization"/>
    <property type="evidence" value="ECO:0007669"/>
    <property type="project" value="UniProtKB-UniRule"/>
</dbReference>
<sequence length="250" mass="27923">MPASIIYLLLLVGLSLSVPDEKAFLLAASRPTENTMLSDSASSNQPISQNSSSETAVAPQKPGSNATPEAPEGFTIMKLKKKESLARFCGQDSVCQALFMKVNRYDRRHIPAGKTVLFPVDIEKASAYVPIPQVLDDSRGEREIRVYLDQQYFGAYEDGKLLFWGPVSSGKKSRPTWPGKFFVNYKQRYKRSIKYHNAPMPYSINYSGGYFIHEQSLPGYPASHGCIRLLMTDAKKLFNWVTIGDPVTVQ</sequence>
<dbReference type="Gene3D" id="2.40.440.10">
    <property type="entry name" value="L,D-transpeptidase catalytic domain-like"/>
    <property type="match status" value="1"/>
</dbReference>
<dbReference type="KEGG" id="cpb:Cphamn1_1503"/>
<dbReference type="InterPro" id="IPR005490">
    <property type="entry name" value="LD_TPept_cat_dom"/>
</dbReference>
<dbReference type="OrthoDB" id="463216at2"/>
<feature type="region of interest" description="Disordered" evidence="8">
    <location>
        <begin position="35"/>
        <end position="73"/>
    </location>
</feature>
<organism evidence="10">
    <name type="scientific">Chlorobium phaeobacteroides (strain BS1)</name>
    <dbReference type="NCBI Taxonomy" id="331678"/>
    <lineage>
        <taxon>Bacteria</taxon>
        <taxon>Pseudomonadati</taxon>
        <taxon>Chlorobiota</taxon>
        <taxon>Chlorobiia</taxon>
        <taxon>Chlorobiales</taxon>
        <taxon>Chlorobiaceae</taxon>
        <taxon>Chlorobium/Pelodictyon group</taxon>
        <taxon>Chlorobium</taxon>
    </lineage>
</organism>
<dbReference type="eggNOG" id="COG1376">
    <property type="taxonomic scope" value="Bacteria"/>
</dbReference>
<feature type="domain" description="L,D-TPase catalytic" evidence="9">
    <location>
        <begin position="142"/>
        <end position="250"/>
    </location>
</feature>
<dbReference type="Pfam" id="PF03734">
    <property type="entry name" value="YkuD"/>
    <property type="match status" value="1"/>
</dbReference>
<dbReference type="GO" id="GO:0008360">
    <property type="term" value="P:regulation of cell shape"/>
    <property type="evidence" value="ECO:0007669"/>
    <property type="project" value="UniProtKB-UniRule"/>
</dbReference>
<dbReference type="STRING" id="331678.Cphamn1_1503"/>
<dbReference type="UniPathway" id="UPA00219"/>
<evidence type="ECO:0000256" key="8">
    <source>
        <dbReference type="SAM" id="MobiDB-lite"/>
    </source>
</evidence>
<dbReference type="AlphaFoldDB" id="B3EJR0"/>
<dbReference type="HOGENOM" id="CLU_1080516_0_0_10"/>
<evidence type="ECO:0000256" key="7">
    <source>
        <dbReference type="PROSITE-ProRule" id="PRU01373"/>
    </source>
</evidence>
<keyword evidence="5 7" id="KW-0573">Peptidoglycan synthesis</keyword>
<feature type="compositionally biased region" description="Low complexity" evidence="8">
    <location>
        <begin position="40"/>
        <end position="53"/>
    </location>
</feature>
<comment type="pathway">
    <text evidence="1 7">Cell wall biogenesis; peptidoglycan biosynthesis.</text>
</comment>